<keyword evidence="3" id="KW-0723">Serine/threonine-protein kinase</keyword>
<reference evidence="15 16" key="1">
    <citation type="journal article" date="2017" name="Curr. Biol.">
        <title>Genome architecture and evolution of a unichromosomal asexual nematode.</title>
        <authorList>
            <person name="Fradin H."/>
            <person name="Zegar C."/>
            <person name="Gutwein M."/>
            <person name="Lucas J."/>
            <person name="Kovtun M."/>
            <person name="Corcoran D."/>
            <person name="Baugh L.R."/>
            <person name="Kiontke K."/>
            <person name="Gunsalus K."/>
            <person name="Fitch D.H."/>
            <person name="Piano F."/>
        </authorList>
    </citation>
    <scope>NUCLEOTIDE SEQUENCE [LARGE SCALE GENOMIC DNA]</scope>
    <source>
        <strain evidence="15">PF1309</strain>
    </source>
</reference>
<dbReference type="SMART" id="SM00220">
    <property type="entry name" value="S_TKc"/>
    <property type="match status" value="1"/>
</dbReference>
<feature type="region of interest" description="Disordered" evidence="11">
    <location>
        <begin position="371"/>
        <end position="405"/>
    </location>
</feature>
<comment type="caution">
    <text evidence="15">The sequence shown here is derived from an EMBL/GenBank/DDBJ whole genome shotgun (WGS) entry which is preliminary data.</text>
</comment>
<evidence type="ECO:0000256" key="1">
    <source>
        <dbReference type="ARBA" id="ARBA00008874"/>
    </source>
</evidence>
<feature type="signal peptide" evidence="12">
    <location>
        <begin position="1"/>
        <end position="17"/>
    </location>
</feature>
<evidence type="ECO:0000256" key="7">
    <source>
        <dbReference type="ARBA" id="ARBA00022840"/>
    </source>
</evidence>
<dbReference type="Gene3D" id="1.10.510.10">
    <property type="entry name" value="Transferase(Phosphotransferase) domain 1"/>
    <property type="match status" value="1"/>
</dbReference>
<protein>
    <recommendedName>
        <fullName evidence="2">non-specific serine/threonine protein kinase</fullName>
        <ecNumber evidence="2">2.7.11.1</ecNumber>
    </recommendedName>
</protein>
<evidence type="ECO:0000256" key="9">
    <source>
        <dbReference type="ARBA" id="ARBA00048679"/>
    </source>
</evidence>
<keyword evidence="5 10" id="KW-0547">Nucleotide-binding</keyword>
<proteinExistence type="inferred from homology"/>
<evidence type="ECO:0000259" key="13">
    <source>
        <dbReference type="PROSITE" id="PS50011"/>
    </source>
</evidence>
<evidence type="ECO:0000313" key="15">
    <source>
        <dbReference type="EMBL" id="PAV73023.1"/>
    </source>
</evidence>
<dbReference type="SMART" id="SM00036">
    <property type="entry name" value="CNH"/>
    <property type="match status" value="1"/>
</dbReference>
<feature type="compositionally biased region" description="Basic and acidic residues" evidence="11">
    <location>
        <begin position="751"/>
        <end position="765"/>
    </location>
</feature>
<evidence type="ECO:0000256" key="6">
    <source>
        <dbReference type="ARBA" id="ARBA00022777"/>
    </source>
</evidence>
<evidence type="ECO:0000256" key="2">
    <source>
        <dbReference type="ARBA" id="ARBA00012513"/>
    </source>
</evidence>
<dbReference type="GO" id="GO:0005524">
    <property type="term" value="F:ATP binding"/>
    <property type="evidence" value="ECO:0007669"/>
    <property type="project" value="UniProtKB-UniRule"/>
</dbReference>
<dbReference type="InterPro" id="IPR001180">
    <property type="entry name" value="CNH_dom"/>
</dbReference>
<dbReference type="SUPFAM" id="SSF56112">
    <property type="entry name" value="Protein kinase-like (PK-like)"/>
    <property type="match status" value="1"/>
</dbReference>
<feature type="region of interest" description="Disordered" evidence="11">
    <location>
        <begin position="36"/>
        <end position="60"/>
    </location>
</feature>
<evidence type="ECO:0000256" key="5">
    <source>
        <dbReference type="ARBA" id="ARBA00022741"/>
    </source>
</evidence>
<dbReference type="FunFam" id="1.10.510.10:FF:000003">
    <property type="entry name" value="TRAF2 and NCK-interacting protein kinase isoform 4"/>
    <property type="match status" value="1"/>
</dbReference>
<dbReference type="Proteomes" id="UP000218231">
    <property type="component" value="Unassembled WGS sequence"/>
</dbReference>
<feature type="chain" id="PRO_5012042099" description="non-specific serine/threonine protein kinase" evidence="12">
    <location>
        <begin position="18"/>
        <end position="1169"/>
    </location>
</feature>
<evidence type="ECO:0000313" key="16">
    <source>
        <dbReference type="Proteomes" id="UP000218231"/>
    </source>
</evidence>
<dbReference type="Pfam" id="PF00780">
    <property type="entry name" value="CNH"/>
    <property type="match status" value="1"/>
</dbReference>
<keyword evidence="4" id="KW-0808">Transferase</keyword>
<evidence type="ECO:0000259" key="14">
    <source>
        <dbReference type="PROSITE" id="PS50219"/>
    </source>
</evidence>
<feature type="region of interest" description="Disordered" evidence="11">
    <location>
        <begin position="744"/>
        <end position="785"/>
    </location>
</feature>
<dbReference type="GO" id="GO:0005829">
    <property type="term" value="C:cytosol"/>
    <property type="evidence" value="ECO:0007669"/>
    <property type="project" value="TreeGrafter"/>
</dbReference>
<evidence type="ECO:0000256" key="4">
    <source>
        <dbReference type="ARBA" id="ARBA00022679"/>
    </source>
</evidence>
<keyword evidence="7 10" id="KW-0067">ATP-binding</keyword>
<evidence type="ECO:0000256" key="8">
    <source>
        <dbReference type="ARBA" id="ARBA00047899"/>
    </source>
</evidence>
<feature type="binding site" evidence="10">
    <location>
        <position position="108"/>
    </location>
    <ligand>
        <name>ATP</name>
        <dbReference type="ChEBI" id="CHEBI:30616"/>
    </ligand>
</feature>
<keyword evidence="12" id="KW-0732">Signal</keyword>
<feature type="compositionally biased region" description="Acidic residues" evidence="11">
    <location>
        <begin position="375"/>
        <end position="386"/>
    </location>
</feature>
<feature type="compositionally biased region" description="Polar residues" evidence="11">
    <location>
        <begin position="772"/>
        <end position="783"/>
    </location>
</feature>
<accession>A0A2A2KGP6</accession>
<dbReference type="PROSITE" id="PS00108">
    <property type="entry name" value="PROTEIN_KINASE_ST"/>
    <property type="match status" value="1"/>
</dbReference>
<dbReference type="CDD" id="cd06608">
    <property type="entry name" value="STKc_myosinIII_N_like"/>
    <property type="match status" value="1"/>
</dbReference>
<dbReference type="FunFam" id="3.30.200.20:FF:000006">
    <property type="entry name" value="TRAF2 and NCK-interacting protein kinase isoform 4"/>
    <property type="match status" value="1"/>
</dbReference>
<dbReference type="PANTHER" id="PTHR47096">
    <property type="entry name" value="MISSHAPEN LIKE KINASE 1"/>
    <property type="match status" value="1"/>
</dbReference>
<comment type="catalytic activity">
    <reaction evidence="8">
        <text>L-threonyl-[protein] + ATP = O-phospho-L-threonyl-[protein] + ADP + H(+)</text>
        <dbReference type="Rhea" id="RHEA:46608"/>
        <dbReference type="Rhea" id="RHEA-COMP:11060"/>
        <dbReference type="Rhea" id="RHEA-COMP:11605"/>
        <dbReference type="ChEBI" id="CHEBI:15378"/>
        <dbReference type="ChEBI" id="CHEBI:30013"/>
        <dbReference type="ChEBI" id="CHEBI:30616"/>
        <dbReference type="ChEBI" id="CHEBI:61977"/>
        <dbReference type="ChEBI" id="CHEBI:456216"/>
        <dbReference type="EC" id="2.7.11.1"/>
    </reaction>
</comment>
<comment type="similarity">
    <text evidence="1">Belongs to the protein kinase superfamily. STE Ser/Thr protein kinase family. STE20 subfamily.</text>
</comment>
<dbReference type="InterPro" id="IPR008271">
    <property type="entry name" value="Ser/Thr_kinase_AS"/>
</dbReference>
<dbReference type="PROSITE" id="PS50011">
    <property type="entry name" value="PROTEIN_KINASE_DOM"/>
    <property type="match status" value="1"/>
</dbReference>
<feature type="region of interest" description="Disordered" evidence="11">
    <location>
        <begin position="802"/>
        <end position="821"/>
    </location>
</feature>
<dbReference type="EC" id="2.7.11.1" evidence="2"/>
<feature type="region of interest" description="Disordered" evidence="11">
    <location>
        <begin position="610"/>
        <end position="731"/>
    </location>
</feature>
<feature type="compositionally biased region" description="Pro residues" evidence="11">
    <location>
        <begin position="623"/>
        <end position="632"/>
    </location>
</feature>
<feature type="compositionally biased region" description="Polar residues" evidence="11">
    <location>
        <begin position="638"/>
        <end position="648"/>
    </location>
</feature>
<feature type="compositionally biased region" description="Low complexity" evidence="11">
    <location>
        <begin position="610"/>
        <end position="622"/>
    </location>
</feature>
<sequence length="1169" mass="129900">MHLHPPFFLCLPASTLSFLLFPLLSLPKLVGLDRPQPVQRQRTTSSQAGGQSRAGGERRGMASLDDVDLNALRDPSGIFDLIEVVGNGTYGQVYKGKHVKTAQLAAIKIMNINDDEEEEIKQEINMLKKYSHHRNIATYYGAFIKKLPSSTGKHDQLWLVMEFCGSGSVTDLVKSSKGGYIKEEWIAYICREILRGLYHLHSNKVIHRDIKGQNVLLTDTAEVKLVDFGVSAQLDKTVGRRNTFIGTPYWMAPEVIACDENPEATYDSRSDLWSLGITSLEMAEGHPPLCDMHPMRALFLIPRNPPPRLKKNKKWSKKFEGFIETVLVKDYHQRPFTDGLLRHPFIKDQLPEKTIRIAIKDHIDRHRRINKKDEGEYEYSGSDDDESTGRHAGGPHDDAPSMIPADNTLRKGFQRIQENNRGAFEQAGAQQPRRVAPQMHRSPGMGGPSGAMSPPSGIMHGGAYNRYMVDPKREEEVKMRAAQAAQRRPQDRRQRPNSHHQKSPPQSHPAAPHLADLANYERRRRNEREERAAAAAAAGRERDRSGHRAGGMPVARVSANLSASPMRKLSEPSLHQPQHARPEDLDALACELSRMGSSVVPVPVPVSIESTHSAHSAHSVSVSPPPPAPPPRDASIANIVSDSDSLNGTLRGPNKPLPPTPTDGLSSEDTRLHSHSSSNQMTNDHESSHNGKGQAEFAFAGESSSESEDEELVVSQQQQQPRRVASGPIPLAPAQSAHRSLAMPDLLPHPQEPRRNFSEVRQVSDDRDEEQPGSNGMRNPSQSLREREKSFVGYFGAMGGVSSNGASGGTVNRPGRAAHDSQIQVNVNPNSQTTHSESDAPEIRKYKKKFSGDILCAALWGVNLLIGTDSGLMLLDRSGQGKVYQLINRRRFDQMTVLEGQNILVTISGRKRRIRVYYLSWLKQKILRTEGSGNGQAAEKRNGWVNVGDLMGAVHFKIVRYERIKFLVVGLENSIEIYAWAPKPYHKFMSFKSFGSLSHLPLIVDLTVEENARLKVLYGSQHGFHAIDLDSAAIYDIYTPQNTSHNIVPHCIVVLPNTNGMQLLLCYDNEGVYVNTYGKMAKNVVLQWGEAPSSVAYISTGQIMGWGHKAIEIRCVDTGHLDGVFMHKKAQRLKFLCERNDKVFFSSAKGGGSCQIYFMTLNRPGLSNW</sequence>
<dbReference type="STRING" id="2018661.A0A2A2KGP6"/>
<gene>
    <name evidence="15" type="ORF">WR25_13443</name>
</gene>
<dbReference type="GO" id="GO:0004674">
    <property type="term" value="F:protein serine/threonine kinase activity"/>
    <property type="evidence" value="ECO:0007669"/>
    <property type="project" value="UniProtKB-KW"/>
</dbReference>
<dbReference type="Gene3D" id="3.30.200.20">
    <property type="entry name" value="Phosphorylase Kinase, domain 1"/>
    <property type="match status" value="1"/>
</dbReference>
<dbReference type="InterPro" id="IPR011009">
    <property type="entry name" value="Kinase-like_dom_sf"/>
</dbReference>
<feature type="region of interest" description="Disordered" evidence="11">
    <location>
        <begin position="475"/>
        <end position="553"/>
    </location>
</feature>
<dbReference type="InterPro" id="IPR017441">
    <property type="entry name" value="Protein_kinase_ATP_BS"/>
</dbReference>
<dbReference type="InterPro" id="IPR000719">
    <property type="entry name" value="Prot_kinase_dom"/>
</dbReference>
<organism evidence="15 16">
    <name type="scientific">Diploscapter pachys</name>
    <dbReference type="NCBI Taxonomy" id="2018661"/>
    <lineage>
        <taxon>Eukaryota</taxon>
        <taxon>Metazoa</taxon>
        <taxon>Ecdysozoa</taxon>
        <taxon>Nematoda</taxon>
        <taxon>Chromadorea</taxon>
        <taxon>Rhabditida</taxon>
        <taxon>Rhabditina</taxon>
        <taxon>Rhabditomorpha</taxon>
        <taxon>Rhabditoidea</taxon>
        <taxon>Rhabditidae</taxon>
        <taxon>Diploscapter</taxon>
    </lineage>
</organism>
<evidence type="ECO:0000256" key="12">
    <source>
        <dbReference type="SAM" id="SignalP"/>
    </source>
</evidence>
<comment type="catalytic activity">
    <reaction evidence="9">
        <text>L-seryl-[protein] + ATP = O-phospho-L-seryl-[protein] + ADP + H(+)</text>
        <dbReference type="Rhea" id="RHEA:17989"/>
        <dbReference type="Rhea" id="RHEA-COMP:9863"/>
        <dbReference type="Rhea" id="RHEA-COMP:11604"/>
        <dbReference type="ChEBI" id="CHEBI:15378"/>
        <dbReference type="ChEBI" id="CHEBI:29999"/>
        <dbReference type="ChEBI" id="CHEBI:30616"/>
        <dbReference type="ChEBI" id="CHEBI:83421"/>
        <dbReference type="ChEBI" id="CHEBI:456216"/>
        <dbReference type="EC" id="2.7.11.1"/>
    </reaction>
</comment>
<keyword evidence="6" id="KW-0418">Kinase</keyword>
<dbReference type="AlphaFoldDB" id="A0A2A2KGP6"/>
<evidence type="ECO:0000256" key="11">
    <source>
        <dbReference type="SAM" id="MobiDB-lite"/>
    </source>
</evidence>
<dbReference type="PROSITE" id="PS00107">
    <property type="entry name" value="PROTEIN_KINASE_ATP"/>
    <property type="match status" value="1"/>
</dbReference>
<feature type="domain" description="CNH" evidence="14">
    <location>
        <begin position="851"/>
        <end position="1143"/>
    </location>
</feature>
<feature type="domain" description="Protein kinase" evidence="13">
    <location>
        <begin position="79"/>
        <end position="346"/>
    </location>
</feature>
<evidence type="ECO:0000256" key="10">
    <source>
        <dbReference type="PROSITE-ProRule" id="PRU10141"/>
    </source>
</evidence>
<dbReference type="InterPro" id="IPR051700">
    <property type="entry name" value="STE20_Ser-Thr_kinase"/>
</dbReference>
<dbReference type="PANTHER" id="PTHR47096:SF1">
    <property type="entry name" value="MISSHAPEN LIKE KINASE 1"/>
    <property type="match status" value="1"/>
</dbReference>
<feature type="compositionally biased region" description="Basic and acidic residues" evidence="11">
    <location>
        <begin position="519"/>
        <end position="532"/>
    </location>
</feature>
<evidence type="ECO:0000256" key="3">
    <source>
        <dbReference type="ARBA" id="ARBA00022527"/>
    </source>
</evidence>
<keyword evidence="16" id="KW-1185">Reference proteome</keyword>
<dbReference type="EMBL" id="LIAE01008670">
    <property type="protein sequence ID" value="PAV73023.1"/>
    <property type="molecule type" value="Genomic_DNA"/>
</dbReference>
<feature type="region of interest" description="Disordered" evidence="11">
    <location>
        <begin position="424"/>
        <end position="463"/>
    </location>
</feature>
<dbReference type="OrthoDB" id="8957712at2759"/>
<dbReference type="Pfam" id="PF00069">
    <property type="entry name" value="Pkinase"/>
    <property type="match status" value="1"/>
</dbReference>
<dbReference type="PROSITE" id="PS50219">
    <property type="entry name" value="CNH"/>
    <property type="match status" value="1"/>
</dbReference>
<name>A0A2A2KGP6_9BILA</name>